<feature type="domain" description="DNA2/NAM7 helicase-like C-terminal" evidence="25">
    <location>
        <begin position="1707"/>
        <end position="1775"/>
    </location>
</feature>
<evidence type="ECO:0000256" key="9">
    <source>
        <dbReference type="ARBA" id="ARBA00022741"/>
    </source>
</evidence>
<dbReference type="GO" id="GO:0043139">
    <property type="term" value="F:5'-3' DNA helicase activity"/>
    <property type="evidence" value="ECO:0007669"/>
    <property type="project" value="TreeGrafter"/>
</dbReference>
<evidence type="ECO:0000256" key="8">
    <source>
        <dbReference type="ARBA" id="ARBA00022723"/>
    </source>
</evidence>
<dbReference type="InterPro" id="IPR022765">
    <property type="entry name" value="Dna2/Cas4_DUF83"/>
</dbReference>
<dbReference type="Pfam" id="PF08696">
    <property type="entry name" value="Dna2"/>
    <property type="match status" value="1"/>
</dbReference>
<evidence type="ECO:0000256" key="10">
    <source>
        <dbReference type="ARBA" id="ARBA00022763"/>
    </source>
</evidence>
<evidence type="ECO:0000259" key="23">
    <source>
        <dbReference type="Pfam" id="PF08696"/>
    </source>
</evidence>
<dbReference type="Pfam" id="PF01930">
    <property type="entry name" value="Cas_Cas4"/>
    <property type="match status" value="1"/>
</dbReference>
<keyword evidence="10" id="KW-0227">DNA damage</keyword>
<feature type="region of interest" description="Disordered" evidence="21">
    <location>
        <begin position="1679"/>
        <end position="1711"/>
    </location>
</feature>
<dbReference type="GO" id="GO:0004518">
    <property type="term" value="F:nuclease activity"/>
    <property type="evidence" value="ECO:0007669"/>
    <property type="project" value="UniProtKB-KW"/>
</dbReference>
<feature type="region of interest" description="Disordered" evidence="21">
    <location>
        <begin position="314"/>
        <end position="340"/>
    </location>
</feature>
<evidence type="ECO:0000256" key="13">
    <source>
        <dbReference type="ARBA" id="ARBA00022840"/>
    </source>
</evidence>
<evidence type="ECO:0000313" key="26">
    <source>
        <dbReference type="EMBL" id="OLY81786.1"/>
    </source>
</evidence>
<dbReference type="InterPro" id="IPR041679">
    <property type="entry name" value="DNA2/NAM7-like_C"/>
</dbReference>
<dbReference type="GO" id="GO:0006260">
    <property type="term" value="P:DNA replication"/>
    <property type="evidence" value="ECO:0007669"/>
    <property type="project" value="UniProtKB-KW"/>
</dbReference>
<keyword evidence="19" id="KW-0511">Multifunctional enzyme</keyword>
<keyword evidence="7" id="KW-0540">Nuclease</keyword>
<dbReference type="InterPro" id="IPR014808">
    <property type="entry name" value="DNA_replication_fac_Dna2_N"/>
</dbReference>
<evidence type="ECO:0000256" key="20">
    <source>
        <dbReference type="ARBA" id="ARBA00047995"/>
    </source>
</evidence>
<dbReference type="GO" id="GO:0005634">
    <property type="term" value="C:nucleus"/>
    <property type="evidence" value="ECO:0007669"/>
    <property type="project" value="UniProtKB-SubCell"/>
</dbReference>
<evidence type="ECO:0000256" key="14">
    <source>
        <dbReference type="ARBA" id="ARBA00023004"/>
    </source>
</evidence>
<keyword evidence="14" id="KW-0408">Iron</keyword>
<gene>
    <name evidence="26" type="ORF">AYI68_g4103</name>
</gene>
<dbReference type="SUPFAM" id="SSF52540">
    <property type="entry name" value="P-loop containing nucleoside triphosphate hydrolases"/>
    <property type="match status" value="1"/>
</dbReference>
<dbReference type="GO" id="GO:0003677">
    <property type="term" value="F:DNA binding"/>
    <property type="evidence" value="ECO:0007669"/>
    <property type="project" value="UniProtKB-KW"/>
</dbReference>
<feature type="region of interest" description="Disordered" evidence="21">
    <location>
        <begin position="266"/>
        <end position="298"/>
    </location>
</feature>
<feature type="domain" description="DNA2/NAM7 helicase-like C-terminal" evidence="25">
    <location>
        <begin position="1429"/>
        <end position="1599"/>
    </location>
</feature>
<dbReference type="InterPro" id="IPR027417">
    <property type="entry name" value="P-loop_NTPase"/>
</dbReference>
<comment type="subcellular location">
    <subcellularLocation>
        <location evidence="2">Nucleus</location>
    </subcellularLocation>
</comment>
<dbReference type="PANTHER" id="PTHR43788">
    <property type="entry name" value="DNA2/NAM7 HELICASE FAMILY MEMBER"/>
    <property type="match status" value="1"/>
</dbReference>
<evidence type="ECO:0000256" key="12">
    <source>
        <dbReference type="ARBA" id="ARBA00022806"/>
    </source>
</evidence>
<evidence type="ECO:0000256" key="6">
    <source>
        <dbReference type="ARBA" id="ARBA00022705"/>
    </source>
</evidence>
<sequence>MSKNPTHLSNNEQSGPNLGTTENPNPTVPSKRKRNFISNSPPLLNSYINQIGPTIKHEHPFRKPLAKSTIEIGKDTNSEKDLSKHNESLLDHSSDKNLPSIQSELLKNISSDNIINSKVQTPTSSQNVQISPIRKAFTSSDAIKRISWINSPPSDLLRSIKHNKHSSKLNLSHTSPHAAADLLAKNLISARDLSIKKSSNFSDDQSKNLNSETEFSSNNPFAFNNINSEIFPSLNSSNKVDNKSTFGSKKHALNYSPLGINISENNSSNIFSSGQSQNLPPSPTTSKKISPRNSSKNKMSLNYRQLLIDLLPSDGNDLEYPKDKNETQNNFSSVPDLDSSNPNLYPAKADDPVGDNVTILSDYLQNVEFSSQSPSLSDLSTNKQSDSIQTTVKIYEKDSDVNHNTNIISDDCDSFVGDDDIFSAIDLEYIEKKAIMDSQNKIKSTSNISHPPKLMTEKSDPLISIDQESVLANKKMGNSCNVIEVFDDDLDTFEDFDDIAQLELKLQEIESNAKKNSESRKSVHPQKVEDHEVALLNILEAQYSGKKSSAWEYSTCERFLTIAVRTADDDFSFNSTSEKIVVAISEDTNLEVVIRLQDLWSETKIFEGDLFNVLPALTLDNIQRKSGLNHFIFSRESKNLLILHPDELINTTTLSGAFPCPRRSVLKAKFKSQVIEDFSQVNNSEGKIYDSLLVGNITHSLFQYAAVNDIWNEELLSEALDNILVENIEDIWNIKSDIESMKSKIFPKIPEIIQFASNYMYGYKKKQGQDSLFFKHPSILNNPTNKKPNDKKNSLTVYKVVDYEENVRSPRLGLRGNVDMTFLGSFSKSYEKKQYEIIPFEIKSGKSGGPSHRSHLAQVLIYTLLLSERYKMNVKHGILSYISVGDLFFIDQDMSLIRELICTRNDLSVYLNAKDRNTSVFPPMIGMEHTCKNCSVSSVCFLTHKAIEGGSHLTAKVPEEYWNSQVGSLTQAEMDFYRRWTNLVENEEFEHRSSFSQMWTLSPNERALKGESILDVEVLDCVDFFLDTNYGTNLKSKVRFGKRDLNGNLVLLQHHFQVGDHMVVSREKEMFGMSIGTVYEIEPKSILLALDRKIYSFVSKSGKNTETIITSTQNSQNSQDIYDHDIEDLFSHPNSKKNNSALQNRQKFLSGTSPIKYRIDRGSISSSNSSLRTNLAALFINNGDSDRKRLIVDLEPPSFSQVTKVKPKPASIRVGLTKRKNFQSQLSIRTNRNSQKITEDNVFTQLEGLNVAQQEAANKTKQANDYAMILGMPGTGKTTTITQIVKQLVKNGKSVLLVSYTNTAVDNILLKLNSDDCPFLRIGSINKVHQSIMRNTLYTIKPQTIEQIDDILMKTPIIATTCLSINHAVFRHRRFDYCIIDEASQITLPACVGPLRFCDKFVLVGDHFQLPPLIKSKTNSTNLLNDVTDSLFKLLCDAHPIAVAELDYQFRMNSDIQSLSNNLIYSNRLKCGSIDISNRRLVLPKFPIQRIEKIISTEYSQTSSDCVSRIFKNDSCLKWLNSIIDPCCPVVFINTDQIGSTFGIQEARTGADSVINSGESKILALITCSLLKAGLVQDDGIGVISPYRAQLKQLRTDVEDLISILYGDRSSSNDRGEILTQSDIKITSTFKPSKKKYESLSDSNQSSIVIQAPFGTQSTGGSNENILFTINDGFHSSYGSDSGGSKSEWTVSQHAKSQQEKSTNHKNKKPARTQINKLMIEIDTIDRYQGRDKQAVLISWVRSNQEMNMGNLLRDWRRINVALTRAKSKIIMVGSIRTLSSLPIFEEMITLLKTRKWIVNVDSGISETISEWIGV</sequence>
<dbReference type="Proteomes" id="UP000187455">
    <property type="component" value="Unassembled WGS sequence"/>
</dbReference>
<keyword evidence="15" id="KW-0411">Iron-sulfur</keyword>
<keyword evidence="13" id="KW-0067">ATP-binding</keyword>
<dbReference type="GO" id="GO:0006281">
    <property type="term" value="P:DNA repair"/>
    <property type="evidence" value="ECO:0007669"/>
    <property type="project" value="UniProtKB-KW"/>
</dbReference>
<feature type="region of interest" description="Disordered" evidence="21">
    <location>
        <begin position="73"/>
        <end position="96"/>
    </location>
</feature>
<dbReference type="InterPro" id="IPR041677">
    <property type="entry name" value="DNA2/NAM7_AAA_11"/>
</dbReference>
<feature type="compositionally biased region" description="Polar residues" evidence="21">
    <location>
        <begin position="327"/>
        <end position="340"/>
    </location>
</feature>
<keyword evidence="17" id="KW-0234">DNA repair</keyword>
<feature type="domain" description="DNA2/NAM7 helicase helicase" evidence="24">
    <location>
        <begin position="1249"/>
        <end position="1335"/>
    </location>
</feature>
<dbReference type="GO" id="GO:0016787">
    <property type="term" value="F:hydrolase activity"/>
    <property type="evidence" value="ECO:0007669"/>
    <property type="project" value="UniProtKB-KW"/>
</dbReference>
<feature type="domain" description="DNA replication factor Dna2 N-terminal" evidence="23">
    <location>
        <begin position="587"/>
        <end position="821"/>
    </location>
</feature>
<dbReference type="STRING" id="133383.A0A1R0GY26"/>
<evidence type="ECO:0000313" key="27">
    <source>
        <dbReference type="Proteomes" id="UP000187455"/>
    </source>
</evidence>
<evidence type="ECO:0000259" key="24">
    <source>
        <dbReference type="Pfam" id="PF13086"/>
    </source>
</evidence>
<dbReference type="InterPro" id="IPR050534">
    <property type="entry name" value="Coronavir_polyprotein_1ab"/>
</dbReference>
<dbReference type="Pfam" id="PF13087">
    <property type="entry name" value="AAA_12"/>
    <property type="match status" value="2"/>
</dbReference>
<proteinExistence type="inferred from homology"/>
<evidence type="ECO:0000256" key="16">
    <source>
        <dbReference type="ARBA" id="ARBA00023125"/>
    </source>
</evidence>
<feature type="domain" description="DNA2/NAM7 helicase helicase" evidence="24">
    <location>
        <begin position="1346"/>
        <end position="1417"/>
    </location>
</feature>
<keyword evidence="18" id="KW-0539">Nucleus</keyword>
<comment type="catalytic activity">
    <reaction evidence="20">
        <text>ATP + H2O = ADP + phosphate + H(+)</text>
        <dbReference type="Rhea" id="RHEA:13065"/>
        <dbReference type="ChEBI" id="CHEBI:15377"/>
        <dbReference type="ChEBI" id="CHEBI:15378"/>
        <dbReference type="ChEBI" id="CHEBI:30616"/>
        <dbReference type="ChEBI" id="CHEBI:43474"/>
        <dbReference type="ChEBI" id="CHEBI:456216"/>
        <dbReference type="EC" id="3.6.4.12"/>
    </reaction>
</comment>
<keyword evidence="27" id="KW-1185">Reference proteome</keyword>
<evidence type="ECO:0000259" key="22">
    <source>
        <dbReference type="Pfam" id="PF01930"/>
    </source>
</evidence>
<organism evidence="26 27">
    <name type="scientific">Smittium mucronatum</name>
    <dbReference type="NCBI Taxonomy" id="133383"/>
    <lineage>
        <taxon>Eukaryota</taxon>
        <taxon>Fungi</taxon>
        <taxon>Fungi incertae sedis</taxon>
        <taxon>Zoopagomycota</taxon>
        <taxon>Kickxellomycotina</taxon>
        <taxon>Harpellomycetes</taxon>
        <taxon>Harpellales</taxon>
        <taxon>Legeriomycetaceae</taxon>
        <taxon>Smittium</taxon>
    </lineage>
</organism>
<evidence type="ECO:0000256" key="5">
    <source>
        <dbReference type="ARBA" id="ARBA00022485"/>
    </source>
</evidence>
<accession>A0A1R0GY26</accession>
<keyword evidence="11" id="KW-0378">Hydrolase</keyword>
<evidence type="ECO:0000256" key="17">
    <source>
        <dbReference type="ARBA" id="ARBA00023204"/>
    </source>
</evidence>
<evidence type="ECO:0000256" key="19">
    <source>
        <dbReference type="ARBA" id="ARBA00023268"/>
    </source>
</evidence>
<comment type="cofactor">
    <cofactor evidence="1">
        <name>[4Fe-4S] cluster</name>
        <dbReference type="ChEBI" id="CHEBI:49883"/>
    </cofactor>
</comment>
<dbReference type="GO" id="GO:0005524">
    <property type="term" value="F:ATP binding"/>
    <property type="evidence" value="ECO:0007669"/>
    <property type="project" value="UniProtKB-KW"/>
</dbReference>
<evidence type="ECO:0000256" key="1">
    <source>
        <dbReference type="ARBA" id="ARBA00001966"/>
    </source>
</evidence>
<keyword evidence="12 26" id="KW-0347">Helicase</keyword>
<comment type="caution">
    <text evidence="26">The sequence shown here is derived from an EMBL/GenBank/DDBJ whole genome shotgun (WGS) entry which is preliminary data.</text>
</comment>
<name>A0A1R0GY26_9FUNG</name>
<dbReference type="EC" id="3.6.4.12" evidence="4"/>
<reference evidence="26 27" key="1">
    <citation type="journal article" date="2016" name="Mol. Biol. Evol.">
        <title>Genome-Wide Survey of Gut Fungi (Harpellales) Reveals the First Horizontally Transferred Ubiquitin Gene from a Mosquito Host.</title>
        <authorList>
            <person name="Wang Y."/>
            <person name="White M.M."/>
            <person name="Kvist S."/>
            <person name="Moncalvo J.M."/>
        </authorList>
    </citation>
    <scope>NUCLEOTIDE SEQUENCE [LARGE SCALE GENOMIC DNA]</scope>
    <source>
        <strain evidence="26 27">ALG-7-W6</strain>
    </source>
</reference>
<keyword evidence="5" id="KW-0004">4Fe-4S</keyword>
<dbReference type="GO" id="GO:0046872">
    <property type="term" value="F:metal ion binding"/>
    <property type="evidence" value="ECO:0007669"/>
    <property type="project" value="UniProtKB-KW"/>
</dbReference>
<keyword evidence="9" id="KW-0547">Nucleotide-binding</keyword>
<evidence type="ECO:0000256" key="18">
    <source>
        <dbReference type="ARBA" id="ARBA00023242"/>
    </source>
</evidence>
<dbReference type="PANTHER" id="PTHR43788:SF8">
    <property type="entry name" value="DNA-BINDING PROTEIN SMUBP-2"/>
    <property type="match status" value="1"/>
</dbReference>
<dbReference type="CDD" id="cd18808">
    <property type="entry name" value="SF1_C_Upf1"/>
    <property type="match status" value="1"/>
</dbReference>
<dbReference type="InterPro" id="IPR011604">
    <property type="entry name" value="PDDEXK-like_dom_sf"/>
</dbReference>
<evidence type="ECO:0000256" key="4">
    <source>
        <dbReference type="ARBA" id="ARBA00012551"/>
    </source>
</evidence>
<dbReference type="InterPro" id="IPR026851">
    <property type="entry name" value="Dna2/JHS1_DEXXQ-box"/>
</dbReference>
<dbReference type="Gene3D" id="3.90.320.10">
    <property type="match status" value="1"/>
</dbReference>
<feature type="compositionally biased region" description="Polar residues" evidence="21">
    <location>
        <begin position="1"/>
        <end position="25"/>
    </location>
</feature>
<feature type="compositionally biased region" description="Basic and acidic residues" evidence="21">
    <location>
        <begin position="73"/>
        <end position="95"/>
    </location>
</feature>
<evidence type="ECO:0000256" key="3">
    <source>
        <dbReference type="ARBA" id="ARBA00007913"/>
    </source>
</evidence>
<keyword evidence="8" id="KW-0479">Metal-binding</keyword>
<dbReference type="InterPro" id="IPR047187">
    <property type="entry name" value="SF1_C_Upf1"/>
</dbReference>
<protein>
    <recommendedName>
        <fullName evidence="4">DNA helicase</fullName>
        <ecNumber evidence="4">3.6.4.12</ecNumber>
    </recommendedName>
</protein>
<dbReference type="GO" id="GO:0051539">
    <property type="term" value="F:4 iron, 4 sulfur cluster binding"/>
    <property type="evidence" value="ECO:0007669"/>
    <property type="project" value="UniProtKB-KW"/>
</dbReference>
<dbReference type="CDD" id="cd18041">
    <property type="entry name" value="DEXXQc_DNA2"/>
    <property type="match status" value="1"/>
</dbReference>
<feature type="domain" description="DUF83" evidence="22">
    <location>
        <begin position="832"/>
        <end position="941"/>
    </location>
</feature>
<dbReference type="OrthoDB" id="6513042at2759"/>
<feature type="region of interest" description="Disordered" evidence="21">
    <location>
        <begin position="1"/>
        <end position="41"/>
    </location>
</feature>
<evidence type="ECO:0000256" key="15">
    <source>
        <dbReference type="ARBA" id="ARBA00023014"/>
    </source>
</evidence>
<dbReference type="GO" id="GO:0017116">
    <property type="term" value="F:single-stranded DNA helicase activity"/>
    <property type="evidence" value="ECO:0007669"/>
    <property type="project" value="InterPro"/>
</dbReference>
<keyword evidence="6" id="KW-0235">DNA replication</keyword>
<comment type="similarity">
    <text evidence="3">Belongs to the DNA2/NAM7 helicase family.</text>
</comment>
<dbReference type="EMBL" id="LSSL01002161">
    <property type="protein sequence ID" value="OLY81786.1"/>
    <property type="molecule type" value="Genomic_DNA"/>
</dbReference>
<evidence type="ECO:0000259" key="25">
    <source>
        <dbReference type="Pfam" id="PF13087"/>
    </source>
</evidence>
<keyword evidence="16" id="KW-0238">DNA-binding</keyword>
<evidence type="ECO:0000256" key="11">
    <source>
        <dbReference type="ARBA" id="ARBA00022801"/>
    </source>
</evidence>
<dbReference type="Pfam" id="PF13086">
    <property type="entry name" value="AAA_11"/>
    <property type="match status" value="2"/>
</dbReference>
<dbReference type="Gene3D" id="3.40.50.300">
    <property type="entry name" value="P-loop containing nucleotide triphosphate hydrolases"/>
    <property type="match status" value="2"/>
</dbReference>
<evidence type="ECO:0000256" key="2">
    <source>
        <dbReference type="ARBA" id="ARBA00004123"/>
    </source>
</evidence>
<evidence type="ECO:0000256" key="21">
    <source>
        <dbReference type="SAM" id="MobiDB-lite"/>
    </source>
</evidence>
<evidence type="ECO:0000256" key="7">
    <source>
        <dbReference type="ARBA" id="ARBA00022722"/>
    </source>
</evidence>